<evidence type="ECO:0000313" key="2">
    <source>
        <dbReference type="EMBL" id="SHJ15653.1"/>
    </source>
</evidence>
<evidence type="ECO:0000259" key="1">
    <source>
        <dbReference type="PROSITE" id="PS51154"/>
    </source>
</evidence>
<feature type="domain" description="Macro" evidence="1">
    <location>
        <begin position="1"/>
        <end position="167"/>
    </location>
</feature>
<reference evidence="2 3" key="1">
    <citation type="submission" date="2016-11" db="EMBL/GenBank/DDBJ databases">
        <authorList>
            <person name="Jaros S."/>
            <person name="Januszkiewicz K."/>
            <person name="Wedrychowicz H."/>
        </authorList>
    </citation>
    <scope>NUCLEOTIDE SEQUENCE [LARGE SCALE GENOMIC DNA]</scope>
    <source>
        <strain evidence="2 3">DSM 17477</strain>
    </source>
</reference>
<dbReference type="Gene3D" id="3.40.220.10">
    <property type="entry name" value="Leucine Aminopeptidase, subunit E, domain 1"/>
    <property type="match status" value="1"/>
</dbReference>
<gene>
    <name evidence="2" type="ORF">SAMN02745751_01870</name>
</gene>
<dbReference type="STRING" id="1121476.SAMN02745751_01870"/>
<dbReference type="PROSITE" id="PS51154">
    <property type="entry name" value="MACRO"/>
    <property type="match status" value="1"/>
</dbReference>
<accession>A0A1M6H0F3</accession>
<dbReference type="OrthoDB" id="6194521at2"/>
<dbReference type="CDD" id="cd02908">
    <property type="entry name" value="Macro_OAADPr_deacetylase"/>
    <property type="match status" value="1"/>
</dbReference>
<dbReference type="EMBL" id="FQZL01000012">
    <property type="protein sequence ID" value="SHJ15653.1"/>
    <property type="molecule type" value="Genomic_DNA"/>
</dbReference>
<organism evidence="2 3">
    <name type="scientific">Dethiosulfatibacter aminovorans DSM 17477</name>
    <dbReference type="NCBI Taxonomy" id="1121476"/>
    <lineage>
        <taxon>Bacteria</taxon>
        <taxon>Bacillati</taxon>
        <taxon>Bacillota</taxon>
        <taxon>Tissierellia</taxon>
        <taxon>Dethiosulfatibacter</taxon>
    </lineage>
</organism>
<dbReference type="SMART" id="SM00506">
    <property type="entry name" value="A1pp"/>
    <property type="match status" value="1"/>
</dbReference>
<dbReference type="PANTHER" id="PTHR11106:SF27">
    <property type="entry name" value="MACRO DOMAIN-CONTAINING PROTEIN"/>
    <property type="match status" value="1"/>
</dbReference>
<keyword evidence="3" id="KW-1185">Reference proteome</keyword>
<protein>
    <submittedName>
        <fullName evidence="2">O-acetyl-ADP-ribose deacetylase (Regulator of RNase III), contains Macro domain</fullName>
    </submittedName>
</protein>
<dbReference type="RefSeq" id="WP_073049319.1">
    <property type="nucleotide sequence ID" value="NZ_FQZL01000012.1"/>
</dbReference>
<dbReference type="AlphaFoldDB" id="A0A1M6H0F3"/>
<dbReference type="SUPFAM" id="SSF52949">
    <property type="entry name" value="Macro domain-like"/>
    <property type="match status" value="1"/>
</dbReference>
<proteinExistence type="predicted"/>
<dbReference type="InterPro" id="IPR043472">
    <property type="entry name" value="Macro_dom-like"/>
</dbReference>
<dbReference type="InterPro" id="IPR002589">
    <property type="entry name" value="Macro_dom"/>
</dbReference>
<dbReference type="Pfam" id="PF01661">
    <property type="entry name" value="Macro"/>
    <property type="match status" value="1"/>
</dbReference>
<sequence length="167" mass="18041">MSFEIVKGDLTKMEVDAIVNAANSRLKMGGGVCGAIFSAAGPRKLQEECDAIGFCDTGQSVITKGYGLAAKYVIHTVGPVWRGGSHNEPELLYSCYKTALETARENGLESIAFPLISAGIFGYPKDKAIEVAVAAISEFIEKNEMTVYLVIFDSNIYEMAKKLFPSL</sequence>
<evidence type="ECO:0000313" key="3">
    <source>
        <dbReference type="Proteomes" id="UP000184052"/>
    </source>
</evidence>
<name>A0A1M6H0F3_9FIRM</name>
<dbReference type="Proteomes" id="UP000184052">
    <property type="component" value="Unassembled WGS sequence"/>
</dbReference>
<dbReference type="PANTHER" id="PTHR11106">
    <property type="entry name" value="GANGLIOSIDE INDUCED DIFFERENTIATION ASSOCIATED PROTEIN 2-RELATED"/>
    <property type="match status" value="1"/>
</dbReference>